<feature type="domain" description="SPX" evidence="2">
    <location>
        <begin position="54"/>
        <end position="185"/>
    </location>
</feature>
<evidence type="ECO:0000259" key="2">
    <source>
        <dbReference type="PROSITE" id="PS51382"/>
    </source>
</evidence>
<dbReference type="PROSITE" id="PS51382">
    <property type="entry name" value="SPX"/>
    <property type="match status" value="1"/>
</dbReference>
<dbReference type="Proteomes" id="UP000807306">
    <property type="component" value="Unassembled WGS sequence"/>
</dbReference>
<gene>
    <name evidence="3" type="ORF">CPB83DRAFT_926531</name>
</gene>
<evidence type="ECO:0000256" key="1">
    <source>
        <dbReference type="SAM" id="MobiDB-lite"/>
    </source>
</evidence>
<reference evidence="3" key="1">
    <citation type="submission" date="2020-11" db="EMBL/GenBank/DDBJ databases">
        <authorList>
            <consortium name="DOE Joint Genome Institute"/>
            <person name="Ahrendt S."/>
            <person name="Riley R."/>
            <person name="Andreopoulos W."/>
            <person name="Labutti K."/>
            <person name="Pangilinan J."/>
            <person name="Ruiz-Duenas F.J."/>
            <person name="Barrasa J.M."/>
            <person name="Sanchez-Garcia M."/>
            <person name="Camarero S."/>
            <person name="Miyauchi S."/>
            <person name="Serrano A."/>
            <person name="Linde D."/>
            <person name="Babiker R."/>
            <person name="Drula E."/>
            <person name="Ayuso-Fernandez I."/>
            <person name="Pacheco R."/>
            <person name="Padilla G."/>
            <person name="Ferreira P."/>
            <person name="Barriuso J."/>
            <person name="Kellner H."/>
            <person name="Castanera R."/>
            <person name="Alfaro M."/>
            <person name="Ramirez L."/>
            <person name="Pisabarro A.G."/>
            <person name="Kuo A."/>
            <person name="Tritt A."/>
            <person name="Lipzen A."/>
            <person name="He G."/>
            <person name="Yan M."/>
            <person name="Ng V."/>
            <person name="Cullen D."/>
            <person name="Martin F."/>
            <person name="Rosso M.-N."/>
            <person name="Henrissat B."/>
            <person name="Hibbett D."/>
            <person name="Martinez A.T."/>
            <person name="Grigoriev I.V."/>
        </authorList>
    </citation>
    <scope>NUCLEOTIDE SEQUENCE</scope>
    <source>
        <strain evidence="3">CBS 506.95</strain>
    </source>
</reference>
<comment type="caution">
    <text evidence="3">The sequence shown here is derived from an EMBL/GenBank/DDBJ whole genome shotgun (WGS) entry which is preliminary data.</text>
</comment>
<dbReference type="InterPro" id="IPR004331">
    <property type="entry name" value="SPX_dom"/>
</dbReference>
<sequence>MPTTLNQPSKSELQSEFEPEFIPLRPLLRSRSFRSSVPATSTPFTPGKARKFAMKFSSSLKFNAVSEWWEEYIAYDALKKYIYQLEKQQVGRDRDRESHLSHSQILHQQQTPLIPDLESNSNEHTSLLPSSPPGPGTNSNTDALFTTLLNRELHKIESFYALQAKELLAELEELERDVELQDFWY</sequence>
<evidence type="ECO:0000313" key="4">
    <source>
        <dbReference type="Proteomes" id="UP000807306"/>
    </source>
</evidence>
<dbReference type="Pfam" id="PF03105">
    <property type="entry name" value="SPX"/>
    <property type="match status" value="1"/>
</dbReference>
<accession>A0A9P6BC96</accession>
<feature type="compositionally biased region" description="Low complexity" evidence="1">
    <location>
        <begin position="101"/>
        <end position="110"/>
    </location>
</feature>
<protein>
    <submittedName>
        <fullName evidence="3">SPX domain-containing protein</fullName>
    </submittedName>
</protein>
<name>A0A9P6BC96_9AGAR</name>
<evidence type="ECO:0000313" key="3">
    <source>
        <dbReference type="EMBL" id="KAF9521492.1"/>
    </source>
</evidence>
<proteinExistence type="predicted"/>
<dbReference type="OrthoDB" id="10260443at2759"/>
<dbReference type="AlphaFoldDB" id="A0A9P6BC96"/>
<organism evidence="3 4">
    <name type="scientific">Crepidotus variabilis</name>
    <dbReference type="NCBI Taxonomy" id="179855"/>
    <lineage>
        <taxon>Eukaryota</taxon>
        <taxon>Fungi</taxon>
        <taxon>Dikarya</taxon>
        <taxon>Basidiomycota</taxon>
        <taxon>Agaricomycotina</taxon>
        <taxon>Agaricomycetes</taxon>
        <taxon>Agaricomycetidae</taxon>
        <taxon>Agaricales</taxon>
        <taxon>Agaricineae</taxon>
        <taxon>Crepidotaceae</taxon>
        <taxon>Crepidotus</taxon>
    </lineage>
</organism>
<dbReference type="EMBL" id="MU158043">
    <property type="protein sequence ID" value="KAF9521492.1"/>
    <property type="molecule type" value="Genomic_DNA"/>
</dbReference>
<keyword evidence="4" id="KW-1185">Reference proteome</keyword>
<feature type="region of interest" description="Disordered" evidence="1">
    <location>
        <begin position="93"/>
        <end position="142"/>
    </location>
</feature>